<evidence type="ECO:0000313" key="15">
    <source>
        <dbReference type="Proteomes" id="UP000486602"/>
    </source>
</evidence>
<evidence type="ECO:0000256" key="6">
    <source>
        <dbReference type="ARBA" id="ARBA00022576"/>
    </source>
</evidence>
<dbReference type="InterPro" id="IPR015422">
    <property type="entry name" value="PyrdxlP-dep_Trfase_small"/>
</dbReference>
<dbReference type="EMBL" id="JAAGVY010000004">
    <property type="protein sequence ID" value="NEN22640.1"/>
    <property type="molecule type" value="Genomic_DNA"/>
</dbReference>
<comment type="pathway">
    <text evidence="3">Lipid metabolism.</text>
</comment>
<dbReference type="PANTHER" id="PTHR42885">
    <property type="entry name" value="HISTIDINOL-PHOSPHATE AMINOTRANSFERASE-RELATED"/>
    <property type="match status" value="1"/>
</dbReference>
<proteinExistence type="inferred from homology"/>
<evidence type="ECO:0000259" key="13">
    <source>
        <dbReference type="Pfam" id="PF00155"/>
    </source>
</evidence>
<gene>
    <name evidence="12 14" type="primary">hisC</name>
    <name evidence="14" type="ORF">G3O08_03860</name>
</gene>
<keyword evidence="6 12" id="KW-0032">Aminotransferase</keyword>
<dbReference type="EC" id="2.6.1.9" evidence="12"/>
<dbReference type="InterPro" id="IPR001917">
    <property type="entry name" value="Aminotrans_II_pyridoxalP_BS"/>
</dbReference>
<evidence type="ECO:0000256" key="4">
    <source>
        <dbReference type="ARBA" id="ARBA00007970"/>
    </source>
</evidence>
<evidence type="ECO:0000313" key="14">
    <source>
        <dbReference type="EMBL" id="NEN22640.1"/>
    </source>
</evidence>
<dbReference type="Gene3D" id="3.40.640.10">
    <property type="entry name" value="Type I PLP-dependent aspartate aminotransferase-like (Major domain)"/>
    <property type="match status" value="1"/>
</dbReference>
<sequence length="345" mass="39102">MKNSIQELVRKSIRTLAPYSSAREEYTGNEGVFLDANENPFGIYNRYPDPNQTKLKLRLAELKKISPEKIFLGNGSDEVIDIAFRIFCEPNQDKALTFTPTYGMYEVSANINAVELIKLPLNSEFQIDRKSLQPFFKDDHLKLIFLCSPNNPTGNHLKSADIEFILANFNGIVILDEAYIDFADQASFLEKLSTYPNLIISQTLSKAWGLAGIRLGIAFMSEEILSFFTKVKPPYNISSANQEAALETLNDEAGFRKNLREILDEKEKLITSLQSLKIIRKIYPSDANFLLVEVDDADDLYFKLVNQKVIIRNRNSVVKNCLRITVGSANENQKLLIALEKISND</sequence>
<dbReference type="InterPro" id="IPR005861">
    <property type="entry name" value="HisP_aminotrans"/>
</dbReference>
<reference evidence="14 15" key="1">
    <citation type="submission" date="2020-02" db="EMBL/GenBank/DDBJ databases">
        <title>Out from the shadows clarifying the taxonomy of the family Cryomorphaceae and related taxa by utilizing the GTDB taxonomic framework.</title>
        <authorList>
            <person name="Bowman J.P."/>
        </authorList>
    </citation>
    <scope>NUCLEOTIDE SEQUENCE [LARGE SCALE GENOMIC DNA]</scope>
    <source>
        <strain evidence="14 15">QSSC 1-22</strain>
    </source>
</reference>
<evidence type="ECO:0000256" key="3">
    <source>
        <dbReference type="ARBA" id="ARBA00005189"/>
    </source>
</evidence>
<dbReference type="Gene3D" id="3.90.1150.10">
    <property type="entry name" value="Aspartate Aminotransferase, domain 1"/>
    <property type="match status" value="1"/>
</dbReference>
<feature type="modified residue" description="N6-(pyridoxal phosphate)lysine" evidence="12">
    <location>
        <position position="206"/>
    </location>
</feature>
<dbReference type="GO" id="GO:0030170">
    <property type="term" value="F:pyridoxal phosphate binding"/>
    <property type="evidence" value="ECO:0007669"/>
    <property type="project" value="InterPro"/>
</dbReference>
<comment type="caution">
    <text evidence="14">The sequence shown here is derived from an EMBL/GenBank/DDBJ whole genome shotgun (WGS) entry which is preliminary data.</text>
</comment>
<comment type="similarity">
    <text evidence="4 12">Belongs to the class-II pyridoxal-phosphate-dependent aminotransferase family. Histidinol-phosphate aminotransferase subfamily.</text>
</comment>
<dbReference type="PANTHER" id="PTHR42885:SF2">
    <property type="entry name" value="HISTIDINOL-PHOSPHATE AMINOTRANSFERASE"/>
    <property type="match status" value="1"/>
</dbReference>
<dbReference type="RefSeq" id="WP_163283364.1">
    <property type="nucleotide sequence ID" value="NZ_JAAGVY010000004.1"/>
</dbReference>
<evidence type="ECO:0000256" key="9">
    <source>
        <dbReference type="ARBA" id="ARBA00022898"/>
    </source>
</evidence>
<keyword evidence="9 12" id="KW-0663">Pyridoxal phosphate</keyword>
<evidence type="ECO:0000256" key="11">
    <source>
        <dbReference type="ARBA" id="ARBA00047481"/>
    </source>
</evidence>
<keyword evidence="8 12" id="KW-0808">Transferase</keyword>
<dbReference type="Pfam" id="PF00155">
    <property type="entry name" value="Aminotran_1_2"/>
    <property type="match status" value="1"/>
</dbReference>
<dbReference type="HAMAP" id="MF_01023">
    <property type="entry name" value="HisC_aminotrans_2"/>
    <property type="match status" value="1"/>
</dbReference>
<dbReference type="Proteomes" id="UP000486602">
    <property type="component" value="Unassembled WGS sequence"/>
</dbReference>
<dbReference type="SUPFAM" id="SSF53383">
    <property type="entry name" value="PLP-dependent transferases"/>
    <property type="match status" value="1"/>
</dbReference>
<dbReference type="InterPro" id="IPR015424">
    <property type="entry name" value="PyrdxlP-dep_Trfase"/>
</dbReference>
<evidence type="ECO:0000256" key="8">
    <source>
        <dbReference type="ARBA" id="ARBA00022679"/>
    </source>
</evidence>
<name>A0A7K3WLW1_9FLAO</name>
<feature type="domain" description="Aminotransferase class I/classII large" evidence="13">
    <location>
        <begin position="39"/>
        <end position="337"/>
    </location>
</feature>
<accession>A0A7K3WLW1</accession>
<evidence type="ECO:0000256" key="2">
    <source>
        <dbReference type="ARBA" id="ARBA00005011"/>
    </source>
</evidence>
<keyword evidence="15" id="KW-1185">Reference proteome</keyword>
<organism evidence="14 15">
    <name type="scientific">Cryomorpha ignava</name>
    <dbReference type="NCBI Taxonomy" id="101383"/>
    <lineage>
        <taxon>Bacteria</taxon>
        <taxon>Pseudomonadati</taxon>
        <taxon>Bacteroidota</taxon>
        <taxon>Flavobacteriia</taxon>
        <taxon>Flavobacteriales</taxon>
        <taxon>Cryomorphaceae</taxon>
        <taxon>Cryomorpha</taxon>
    </lineage>
</organism>
<dbReference type="GO" id="GO:0004400">
    <property type="term" value="F:histidinol-phosphate transaminase activity"/>
    <property type="evidence" value="ECO:0007669"/>
    <property type="project" value="UniProtKB-UniRule"/>
</dbReference>
<dbReference type="NCBIfam" id="TIGR01141">
    <property type="entry name" value="hisC"/>
    <property type="match status" value="1"/>
</dbReference>
<evidence type="ECO:0000256" key="12">
    <source>
        <dbReference type="HAMAP-Rule" id="MF_01023"/>
    </source>
</evidence>
<evidence type="ECO:0000256" key="7">
    <source>
        <dbReference type="ARBA" id="ARBA00022605"/>
    </source>
</evidence>
<dbReference type="GO" id="GO:0000105">
    <property type="term" value="P:L-histidine biosynthetic process"/>
    <property type="evidence" value="ECO:0007669"/>
    <property type="project" value="UniProtKB-UniRule"/>
</dbReference>
<evidence type="ECO:0000256" key="1">
    <source>
        <dbReference type="ARBA" id="ARBA00001933"/>
    </source>
</evidence>
<comment type="pathway">
    <text evidence="2 12">Amino-acid biosynthesis; L-histidine biosynthesis; L-histidine from 5-phospho-alpha-D-ribose 1-diphosphate: step 7/9.</text>
</comment>
<keyword evidence="7 12" id="KW-0028">Amino-acid biosynthesis</keyword>
<comment type="catalytic activity">
    <reaction evidence="11 12">
        <text>L-histidinol phosphate + 2-oxoglutarate = 3-(imidazol-4-yl)-2-oxopropyl phosphate + L-glutamate</text>
        <dbReference type="Rhea" id="RHEA:23744"/>
        <dbReference type="ChEBI" id="CHEBI:16810"/>
        <dbReference type="ChEBI" id="CHEBI:29985"/>
        <dbReference type="ChEBI" id="CHEBI:57766"/>
        <dbReference type="ChEBI" id="CHEBI:57980"/>
        <dbReference type="EC" id="2.6.1.9"/>
    </reaction>
</comment>
<evidence type="ECO:0000256" key="10">
    <source>
        <dbReference type="ARBA" id="ARBA00023102"/>
    </source>
</evidence>
<dbReference type="UniPathway" id="UPA00031">
    <property type="reaction ID" value="UER00012"/>
</dbReference>
<dbReference type="PROSITE" id="PS00599">
    <property type="entry name" value="AA_TRANSFER_CLASS_2"/>
    <property type="match status" value="1"/>
</dbReference>
<dbReference type="CDD" id="cd00609">
    <property type="entry name" value="AAT_like"/>
    <property type="match status" value="1"/>
</dbReference>
<comment type="cofactor">
    <cofactor evidence="1 12">
        <name>pyridoxal 5'-phosphate</name>
        <dbReference type="ChEBI" id="CHEBI:597326"/>
    </cofactor>
</comment>
<dbReference type="InterPro" id="IPR004839">
    <property type="entry name" value="Aminotransferase_I/II_large"/>
</dbReference>
<dbReference type="AlphaFoldDB" id="A0A7K3WLW1"/>
<protein>
    <recommendedName>
        <fullName evidence="12">Histidinol-phosphate aminotransferase</fullName>
        <ecNumber evidence="12">2.6.1.9</ecNumber>
    </recommendedName>
    <alternativeName>
        <fullName evidence="12">Imidazole acetol-phosphate transaminase</fullName>
    </alternativeName>
</protein>
<dbReference type="InterPro" id="IPR015421">
    <property type="entry name" value="PyrdxlP-dep_Trfase_major"/>
</dbReference>
<comment type="subunit">
    <text evidence="5 12">Homodimer.</text>
</comment>
<evidence type="ECO:0000256" key="5">
    <source>
        <dbReference type="ARBA" id="ARBA00011738"/>
    </source>
</evidence>
<keyword evidence="10 12" id="KW-0368">Histidine biosynthesis</keyword>